<gene>
    <name evidence="2" type="ORF">PR048_032256</name>
</gene>
<evidence type="ECO:0000313" key="2">
    <source>
        <dbReference type="EMBL" id="KAJ8866413.1"/>
    </source>
</evidence>
<dbReference type="EMBL" id="JARBHB010000016">
    <property type="protein sequence ID" value="KAJ8866413.1"/>
    <property type="molecule type" value="Genomic_DNA"/>
</dbReference>
<feature type="compositionally biased region" description="Basic and acidic residues" evidence="1">
    <location>
        <begin position="317"/>
        <end position="329"/>
    </location>
</feature>
<proteinExistence type="predicted"/>
<organism evidence="2 3">
    <name type="scientific">Dryococelus australis</name>
    <dbReference type="NCBI Taxonomy" id="614101"/>
    <lineage>
        <taxon>Eukaryota</taxon>
        <taxon>Metazoa</taxon>
        <taxon>Ecdysozoa</taxon>
        <taxon>Arthropoda</taxon>
        <taxon>Hexapoda</taxon>
        <taxon>Insecta</taxon>
        <taxon>Pterygota</taxon>
        <taxon>Neoptera</taxon>
        <taxon>Polyneoptera</taxon>
        <taxon>Phasmatodea</taxon>
        <taxon>Verophasmatodea</taxon>
        <taxon>Anareolatae</taxon>
        <taxon>Phasmatidae</taxon>
        <taxon>Eurycanthinae</taxon>
        <taxon>Dryococelus</taxon>
    </lineage>
</organism>
<dbReference type="Proteomes" id="UP001159363">
    <property type="component" value="Chromosome 15"/>
</dbReference>
<evidence type="ECO:0000313" key="3">
    <source>
        <dbReference type="Proteomes" id="UP001159363"/>
    </source>
</evidence>
<evidence type="ECO:0000256" key="1">
    <source>
        <dbReference type="SAM" id="MobiDB-lite"/>
    </source>
</evidence>
<keyword evidence="3" id="KW-1185">Reference proteome</keyword>
<reference evidence="2 3" key="1">
    <citation type="submission" date="2023-02" db="EMBL/GenBank/DDBJ databases">
        <title>LHISI_Scaffold_Assembly.</title>
        <authorList>
            <person name="Stuart O.P."/>
            <person name="Cleave R."/>
            <person name="Magrath M.J.L."/>
            <person name="Mikheyev A.S."/>
        </authorList>
    </citation>
    <scope>NUCLEOTIDE SEQUENCE [LARGE SCALE GENOMIC DNA]</scope>
    <source>
        <strain evidence="2">Daus_M_001</strain>
        <tissue evidence="2">Leg muscle</tissue>
    </source>
</reference>
<protein>
    <submittedName>
        <fullName evidence="2">Uncharacterized protein</fullName>
    </submittedName>
</protein>
<comment type="caution">
    <text evidence="2">The sequence shown here is derived from an EMBL/GenBank/DDBJ whole genome shotgun (WGS) entry which is preliminary data.</text>
</comment>
<name>A0ABQ9G4X7_9NEOP</name>
<feature type="region of interest" description="Disordered" evidence="1">
    <location>
        <begin position="317"/>
        <end position="340"/>
    </location>
</feature>
<accession>A0ABQ9G4X7</accession>
<sequence length="376" mass="41539">MLLFDYIILAVVRRIANNNWDRAHKLCSHPSSAQNPRPLASHLCELVFDSRRGCHRLSHVPLVGGFPRGSPVPPPPGPYIPALSHTRFTSASPALKTTILRAGLLFSLRLSPFCSDQILLPRALPSPRSSSINNTVSWPLRDTITPPAALPRGAVVAQWLGRSPPTKAIRAQSPAGSLLDSRTWESCWTMPLAGGFLRDTPVSTAFVFQRRYIRGSHFMSCSGMTGIYGSQLESPSLGECCLALGSVCHLGRRGRRPSAILVDVTARSRCQTQGQGDLTLKSRSQISDIAELQLERRSIQENMPQPMRVIEVSMEQRRNEGAGKREIPEKTPPTNGIVRHDSHMRKSGVTRPGIEPDSPWWEAITEKMKIFFTFGV</sequence>